<dbReference type="EMBL" id="JAJAGQ010000004">
    <property type="protein sequence ID" value="KAJ8565423.1"/>
    <property type="molecule type" value="Genomic_DNA"/>
</dbReference>
<dbReference type="InterPro" id="IPR002347">
    <property type="entry name" value="SDR_fam"/>
</dbReference>
<dbReference type="OrthoDB" id="417891at2759"/>
<name>A0A9Q1MSV4_9SOLA</name>
<comment type="caution">
    <text evidence="3">The sequence shown here is derived from an EMBL/GenBank/DDBJ whole genome shotgun (WGS) entry which is preliminary data.</text>
</comment>
<dbReference type="GO" id="GO:0016491">
    <property type="term" value="F:oxidoreductase activity"/>
    <property type="evidence" value="ECO:0007669"/>
    <property type="project" value="UniProtKB-KW"/>
</dbReference>
<dbReference type="SUPFAM" id="SSF51735">
    <property type="entry name" value="NAD(P)-binding Rossmann-fold domains"/>
    <property type="match status" value="1"/>
</dbReference>
<organism evidence="3 4">
    <name type="scientific">Anisodus acutangulus</name>
    <dbReference type="NCBI Taxonomy" id="402998"/>
    <lineage>
        <taxon>Eukaryota</taxon>
        <taxon>Viridiplantae</taxon>
        <taxon>Streptophyta</taxon>
        <taxon>Embryophyta</taxon>
        <taxon>Tracheophyta</taxon>
        <taxon>Spermatophyta</taxon>
        <taxon>Magnoliopsida</taxon>
        <taxon>eudicotyledons</taxon>
        <taxon>Gunneridae</taxon>
        <taxon>Pentapetalae</taxon>
        <taxon>asterids</taxon>
        <taxon>lamiids</taxon>
        <taxon>Solanales</taxon>
        <taxon>Solanaceae</taxon>
        <taxon>Solanoideae</taxon>
        <taxon>Hyoscyameae</taxon>
        <taxon>Anisodus</taxon>
    </lineage>
</organism>
<gene>
    <name evidence="3" type="ORF">K7X08_007999</name>
</gene>
<evidence type="ECO:0000256" key="2">
    <source>
        <dbReference type="ARBA" id="ARBA00023002"/>
    </source>
</evidence>
<dbReference type="PRINTS" id="PR00081">
    <property type="entry name" value="GDHRDH"/>
</dbReference>
<dbReference type="AlphaFoldDB" id="A0A9Q1MSV4"/>
<keyword evidence="4" id="KW-1185">Reference proteome</keyword>
<sequence length="99" mass="10770">MAETEIGGGDRRWSLRGMTALVTGGTRGIGHDIVEELANFGAEVYTCSRSQNYLDECLAIWRSKGFKVSGSVCDVSSASQRQTIIESVSCYFNGKLNIL</sequence>
<dbReference type="Proteomes" id="UP001152561">
    <property type="component" value="Unassembled WGS sequence"/>
</dbReference>
<evidence type="ECO:0008006" key="5">
    <source>
        <dbReference type="Google" id="ProtNLM"/>
    </source>
</evidence>
<reference evidence="4" key="1">
    <citation type="journal article" date="2023" name="Proc. Natl. Acad. Sci. U.S.A.">
        <title>Genomic and structural basis for evolution of tropane alkaloid biosynthesis.</title>
        <authorList>
            <person name="Wanga Y.-J."/>
            <person name="Taina T."/>
            <person name="Yua J.-Y."/>
            <person name="Lia J."/>
            <person name="Xua B."/>
            <person name="Chenc J."/>
            <person name="D'Auriad J.C."/>
            <person name="Huanga J.-P."/>
            <person name="Huanga S.-X."/>
        </authorList>
    </citation>
    <scope>NUCLEOTIDE SEQUENCE [LARGE SCALE GENOMIC DNA]</scope>
    <source>
        <strain evidence="4">cv. KIB-2019</strain>
    </source>
</reference>
<accession>A0A9Q1MSV4</accession>
<dbReference type="InterPro" id="IPR045000">
    <property type="entry name" value="TR"/>
</dbReference>
<keyword evidence="1" id="KW-0521">NADP</keyword>
<dbReference type="InterPro" id="IPR036291">
    <property type="entry name" value="NAD(P)-bd_dom_sf"/>
</dbReference>
<dbReference type="Pfam" id="PF00106">
    <property type="entry name" value="adh_short"/>
    <property type="match status" value="1"/>
</dbReference>
<dbReference type="PANTHER" id="PTHR42898:SF79">
    <property type="entry name" value="NAD(P)-BINDING ROSSMANN-FOLD PROTEIN"/>
    <property type="match status" value="1"/>
</dbReference>
<dbReference type="PANTHER" id="PTHR42898">
    <property type="entry name" value="TROPINONE REDUCTASE"/>
    <property type="match status" value="1"/>
</dbReference>
<dbReference type="Gene3D" id="3.40.50.720">
    <property type="entry name" value="NAD(P)-binding Rossmann-like Domain"/>
    <property type="match status" value="1"/>
</dbReference>
<evidence type="ECO:0000313" key="4">
    <source>
        <dbReference type="Proteomes" id="UP001152561"/>
    </source>
</evidence>
<evidence type="ECO:0000256" key="1">
    <source>
        <dbReference type="ARBA" id="ARBA00022857"/>
    </source>
</evidence>
<protein>
    <recommendedName>
        <fullName evidence="5">Tropinone reductase I</fullName>
    </recommendedName>
</protein>
<evidence type="ECO:0000313" key="3">
    <source>
        <dbReference type="EMBL" id="KAJ8565423.1"/>
    </source>
</evidence>
<proteinExistence type="predicted"/>
<keyword evidence="2" id="KW-0560">Oxidoreductase</keyword>